<reference evidence="1" key="1">
    <citation type="journal article" date="2021" name="New Phytol.">
        <title>Evolutionary innovations through gain and loss of genes in the ectomycorrhizal Boletales.</title>
        <authorList>
            <person name="Wu G."/>
            <person name="Miyauchi S."/>
            <person name="Morin E."/>
            <person name="Kuo A."/>
            <person name="Drula E."/>
            <person name="Varga T."/>
            <person name="Kohler A."/>
            <person name="Feng B."/>
            <person name="Cao Y."/>
            <person name="Lipzen A."/>
            <person name="Daum C."/>
            <person name="Hundley H."/>
            <person name="Pangilinan J."/>
            <person name="Johnson J."/>
            <person name="Barry K."/>
            <person name="LaButti K."/>
            <person name="Ng V."/>
            <person name="Ahrendt S."/>
            <person name="Min B."/>
            <person name="Choi I.G."/>
            <person name="Park H."/>
            <person name="Plett J.M."/>
            <person name="Magnuson J."/>
            <person name="Spatafora J.W."/>
            <person name="Nagy L.G."/>
            <person name="Henrissat B."/>
            <person name="Grigoriev I.V."/>
            <person name="Yang Z.L."/>
            <person name="Xu J."/>
            <person name="Martin F.M."/>
        </authorList>
    </citation>
    <scope>NUCLEOTIDE SEQUENCE</scope>
    <source>
        <strain evidence="1">KUC20120723A-06</strain>
    </source>
</reference>
<dbReference type="Proteomes" id="UP000790709">
    <property type="component" value="Unassembled WGS sequence"/>
</dbReference>
<dbReference type="EMBL" id="MU266329">
    <property type="protein sequence ID" value="KAH7930833.1"/>
    <property type="molecule type" value="Genomic_DNA"/>
</dbReference>
<organism evidence="1 2">
    <name type="scientific">Leucogyrophana mollusca</name>
    <dbReference type="NCBI Taxonomy" id="85980"/>
    <lineage>
        <taxon>Eukaryota</taxon>
        <taxon>Fungi</taxon>
        <taxon>Dikarya</taxon>
        <taxon>Basidiomycota</taxon>
        <taxon>Agaricomycotina</taxon>
        <taxon>Agaricomycetes</taxon>
        <taxon>Agaricomycetidae</taxon>
        <taxon>Boletales</taxon>
        <taxon>Boletales incertae sedis</taxon>
        <taxon>Leucogyrophana</taxon>
    </lineage>
</organism>
<evidence type="ECO:0000313" key="1">
    <source>
        <dbReference type="EMBL" id="KAH7930833.1"/>
    </source>
</evidence>
<comment type="caution">
    <text evidence="1">The sequence shown here is derived from an EMBL/GenBank/DDBJ whole genome shotgun (WGS) entry which is preliminary data.</text>
</comment>
<sequence length="522" mass="55929">MSSSSTTATPAAAPAPEPRPFCTKILKSHTQSVQSVAYTPDGRFIVSGSGDKDIRIWDAETGETVGAPLGPNDRGIWELTISPDGKIIVSVDLGSYPTRIWDFETRRVIHTFDAGVVFSLAISPDSRYVITGSGNRLVQKWDLETGARVVGPMEGHTSYVAAVAWSADGERIASTSYDGTTRVWNATDGSLVAGPFRADPVYHSRSIVFSRDGSQIILGMENGDIRVLGTQDGRLRNAPLTGHKGAIISLALSPDGRRIASASETDSTVRIWDTATGRLAARPLDHGEMGKGIAYSPDGKYVASSGADGDIRIWDVEAAVASYIASVPKNGTRNTNKGELLDSSILDLPATADVGHAESGHHAPPGTQKATRTHVSDPAYDSILDLPATLEPHPGGRPPPRRAAKAENVATEPPAPPKTSQPGRLTRLWARFRPRTPRRGSSITMRPSSGARNQPAAPPVVDVPHAQDFPRVVIAAPRDRKTRARRARIVVEDESDDGSDSSDGYEYVGCLDYICFLRCCSR</sequence>
<evidence type="ECO:0000313" key="2">
    <source>
        <dbReference type="Proteomes" id="UP000790709"/>
    </source>
</evidence>
<keyword evidence="2" id="KW-1185">Reference proteome</keyword>
<proteinExistence type="predicted"/>
<protein>
    <submittedName>
        <fullName evidence="1">WD40 repeat-like protein</fullName>
    </submittedName>
</protein>
<accession>A0ACB8C176</accession>
<gene>
    <name evidence="1" type="ORF">BV22DRAFT_1027998</name>
</gene>
<name>A0ACB8C176_9AGAM</name>